<dbReference type="SUPFAM" id="SSF49464">
    <property type="entry name" value="Carboxypeptidase regulatory domain-like"/>
    <property type="match status" value="1"/>
</dbReference>
<organism evidence="2 3">
    <name type="scientific">Kriegella aquimaris</name>
    <dbReference type="NCBI Taxonomy" id="192904"/>
    <lineage>
        <taxon>Bacteria</taxon>
        <taxon>Pseudomonadati</taxon>
        <taxon>Bacteroidota</taxon>
        <taxon>Flavobacteriia</taxon>
        <taxon>Flavobacteriales</taxon>
        <taxon>Flavobacteriaceae</taxon>
        <taxon>Kriegella</taxon>
    </lineage>
</organism>
<dbReference type="AlphaFoldDB" id="A0A1G9QM69"/>
<dbReference type="Pfam" id="PF13715">
    <property type="entry name" value="CarbopepD_reg_2"/>
    <property type="match status" value="1"/>
</dbReference>
<dbReference type="Proteomes" id="UP000199440">
    <property type="component" value="Unassembled WGS sequence"/>
</dbReference>
<dbReference type="OrthoDB" id="2247630at2"/>
<evidence type="ECO:0000313" key="3">
    <source>
        <dbReference type="Proteomes" id="UP000199440"/>
    </source>
</evidence>
<dbReference type="InterPro" id="IPR008969">
    <property type="entry name" value="CarboxyPept-like_regulatory"/>
</dbReference>
<feature type="chain" id="PRO_5011701677" evidence="1">
    <location>
        <begin position="19"/>
        <end position="596"/>
    </location>
</feature>
<dbReference type="Gene3D" id="2.60.40.1120">
    <property type="entry name" value="Carboxypeptidase-like, regulatory domain"/>
    <property type="match status" value="1"/>
</dbReference>
<evidence type="ECO:0000256" key="1">
    <source>
        <dbReference type="SAM" id="SignalP"/>
    </source>
</evidence>
<gene>
    <name evidence="2" type="ORF">SAMN04488514_105112</name>
</gene>
<name>A0A1G9QM69_9FLAO</name>
<proteinExistence type="predicted"/>
<dbReference type="RefSeq" id="WP_089889247.1">
    <property type="nucleotide sequence ID" value="NZ_FNGV01000005.1"/>
</dbReference>
<keyword evidence="3" id="KW-1185">Reference proteome</keyword>
<keyword evidence="1" id="KW-0732">Signal</keyword>
<evidence type="ECO:0000313" key="2">
    <source>
        <dbReference type="EMBL" id="SDM12114.1"/>
    </source>
</evidence>
<dbReference type="EMBL" id="FNGV01000005">
    <property type="protein sequence ID" value="SDM12114.1"/>
    <property type="molecule type" value="Genomic_DNA"/>
</dbReference>
<accession>A0A1G9QM69</accession>
<feature type="signal peptide" evidence="1">
    <location>
        <begin position="1"/>
        <end position="18"/>
    </location>
</feature>
<dbReference type="STRING" id="192904.SAMN04488514_105112"/>
<reference evidence="2 3" key="1">
    <citation type="submission" date="2016-10" db="EMBL/GenBank/DDBJ databases">
        <authorList>
            <person name="de Groot N.N."/>
        </authorList>
    </citation>
    <scope>NUCLEOTIDE SEQUENCE [LARGE SCALE GENOMIC DNA]</scope>
    <source>
        <strain evidence="2 3">DSM 19886</strain>
    </source>
</reference>
<sequence length="596" mass="69567">MKKIIFLLIIIICTKSLAQSKIEGFIYDETTNDPLPYCTIRIYSTKTNYTITNEDGKFAVDNVFSTDSLEIRYLGFKPKKTVVSYFEKESKLYMEMDVSVLDEVVLTADEDKDYPYRLLGRVIEVYRNSKNTTVSKAFLTMISSTRNIPIEQVEGFYNSEQNLAKGILDLRVKSGRFGQNSSFPFYSLDNTKILSDFQLFETSKQIFPDYPGNLTYNAIERKYDVQIDDCITCGEKEVSISFSPKETNGRLFHGKMLVDPQLLVVKKIELWTKNPITNALTSINEDVVLTPTEILLNIVFNPMDLEKIQYLDLTFRMGYKSKNVSEVIDSHTFLYFFDYDTFFKDPYFTEVIPFNNDYDKMIALRASDDFWEINYQFPKSISENRSMDFMKKNGFLINYNNYIPLDDLKYTKPTVLSWQKERRLKWGHIYDISSKENENDAMSNNPGKDITSGKAYDTPFEQLQSKTSRNNKDNFNICYVVDSYKGENGIEKMPSRTLLDINSSRFSYERTKNKLVYYNIIFDIYEVYRQLGASRITENMTFDEVKAVYDEMYIGASSEVKKMDKETRHGNDEEGLVKWNNRIKIKLNIDNFAMVQ</sequence>
<protein>
    <submittedName>
        <fullName evidence="2">CarboxypepD_reg-like domain-containing protein</fullName>
    </submittedName>
</protein>